<dbReference type="EMBL" id="JELX01001046">
    <property type="protein sequence ID" value="KYF60153.1"/>
    <property type="molecule type" value="Genomic_DNA"/>
</dbReference>
<comment type="caution">
    <text evidence="2">The sequence shown here is derived from an EMBL/GenBank/DDBJ whole genome shotgun (WGS) entry which is preliminary data.</text>
</comment>
<dbReference type="Proteomes" id="UP000075604">
    <property type="component" value="Unassembled WGS sequence"/>
</dbReference>
<evidence type="ECO:0000313" key="2">
    <source>
        <dbReference type="EMBL" id="KYF60153.1"/>
    </source>
</evidence>
<proteinExistence type="predicted"/>
<organism evidence="2 3">
    <name type="scientific">Sorangium cellulosum</name>
    <name type="common">Polyangium cellulosum</name>
    <dbReference type="NCBI Taxonomy" id="56"/>
    <lineage>
        <taxon>Bacteria</taxon>
        <taxon>Pseudomonadati</taxon>
        <taxon>Myxococcota</taxon>
        <taxon>Polyangia</taxon>
        <taxon>Polyangiales</taxon>
        <taxon>Polyangiaceae</taxon>
        <taxon>Sorangium</taxon>
    </lineage>
</organism>
<feature type="region of interest" description="Disordered" evidence="1">
    <location>
        <begin position="112"/>
        <end position="133"/>
    </location>
</feature>
<dbReference type="AlphaFoldDB" id="A0A150PX89"/>
<evidence type="ECO:0000256" key="1">
    <source>
        <dbReference type="SAM" id="MobiDB-lite"/>
    </source>
</evidence>
<gene>
    <name evidence="2" type="ORF">BE04_33815</name>
</gene>
<protein>
    <submittedName>
        <fullName evidence="2">Uncharacterized protein</fullName>
    </submittedName>
</protein>
<reference evidence="2 3" key="1">
    <citation type="submission" date="2014-02" db="EMBL/GenBank/DDBJ databases">
        <title>The small core and large imbalanced accessory genome model reveals a collaborative survival strategy of Sorangium cellulosum strains in nature.</title>
        <authorList>
            <person name="Han K."/>
            <person name="Peng R."/>
            <person name="Blom J."/>
            <person name="Li Y.-Z."/>
        </authorList>
    </citation>
    <scope>NUCLEOTIDE SEQUENCE [LARGE SCALE GENOMIC DNA]</scope>
    <source>
        <strain evidence="2 3">So0157-18</strain>
    </source>
</reference>
<name>A0A150PX89_SORCE</name>
<evidence type="ECO:0000313" key="3">
    <source>
        <dbReference type="Proteomes" id="UP000075604"/>
    </source>
</evidence>
<feature type="compositionally biased region" description="Basic residues" evidence="1">
    <location>
        <begin position="119"/>
        <end position="133"/>
    </location>
</feature>
<accession>A0A150PX89</accession>
<sequence length="133" mass="15128">MSRFQALTNSVLDAELEMLRERLGLEPNQKADLLREVAALAGWVVRQAEQGRAIEARRGEEVEPLVHPAIERLRARRQKPMGERLRLSDAETIRLASVLDQGFEPPPALRETLANLANPKRRPPKLRWKKPAV</sequence>